<name>A0A382WTB0_9ZZZZ</name>
<feature type="non-terminal residue" evidence="3">
    <location>
        <position position="86"/>
    </location>
</feature>
<accession>A0A382WTB0</accession>
<keyword evidence="2" id="KW-0812">Transmembrane</keyword>
<dbReference type="InterPro" id="IPR036259">
    <property type="entry name" value="MFS_trans_sf"/>
</dbReference>
<feature type="compositionally biased region" description="Polar residues" evidence="1">
    <location>
        <begin position="9"/>
        <end position="26"/>
    </location>
</feature>
<gene>
    <name evidence="3" type="ORF">METZ01_LOCUS414332</name>
</gene>
<protein>
    <recommendedName>
        <fullName evidence="4">Major facilitator superfamily (MFS) profile domain-containing protein</fullName>
    </recommendedName>
</protein>
<keyword evidence="2" id="KW-1133">Transmembrane helix</keyword>
<organism evidence="3">
    <name type="scientific">marine metagenome</name>
    <dbReference type="NCBI Taxonomy" id="408172"/>
    <lineage>
        <taxon>unclassified sequences</taxon>
        <taxon>metagenomes</taxon>
        <taxon>ecological metagenomes</taxon>
    </lineage>
</organism>
<reference evidence="3" key="1">
    <citation type="submission" date="2018-05" db="EMBL/GenBank/DDBJ databases">
        <authorList>
            <person name="Lanie J.A."/>
            <person name="Ng W.-L."/>
            <person name="Kazmierczak K.M."/>
            <person name="Andrzejewski T.M."/>
            <person name="Davidsen T.M."/>
            <person name="Wayne K.J."/>
            <person name="Tettelin H."/>
            <person name="Glass J.I."/>
            <person name="Rusch D."/>
            <person name="Podicherti R."/>
            <person name="Tsui H.-C.T."/>
            <person name="Winkler M.E."/>
        </authorList>
    </citation>
    <scope>NUCLEOTIDE SEQUENCE</scope>
</reference>
<feature type="region of interest" description="Disordered" evidence="1">
    <location>
        <begin position="1"/>
        <end position="30"/>
    </location>
</feature>
<evidence type="ECO:0008006" key="4">
    <source>
        <dbReference type="Google" id="ProtNLM"/>
    </source>
</evidence>
<evidence type="ECO:0000313" key="3">
    <source>
        <dbReference type="EMBL" id="SVD61478.1"/>
    </source>
</evidence>
<sequence length="86" mass="9523">MDQMGPKVSSESHASESLTEPPSSKSEWFGHPRGLATLFFTEMWERFSYYGMRALLVLFMTDLIANGGLGMNDATATAVYGLYTFA</sequence>
<dbReference type="EMBL" id="UINC01161982">
    <property type="protein sequence ID" value="SVD61478.1"/>
    <property type="molecule type" value="Genomic_DNA"/>
</dbReference>
<dbReference type="Gene3D" id="1.20.1250.20">
    <property type="entry name" value="MFS general substrate transporter like domains"/>
    <property type="match status" value="1"/>
</dbReference>
<proteinExistence type="predicted"/>
<keyword evidence="2" id="KW-0472">Membrane</keyword>
<feature type="transmembrane region" description="Helical" evidence="2">
    <location>
        <begin position="47"/>
        <end position="65"/>
    </location>
</feature>
<dbReference type="AlphaFoldDB" id="A0A382WTB0"/>
<evidence type="ECO:0000256" key="1">
    <source>
        <dbReference type="SAM" id="MobiDB-lite"/>
    </source>
</evidence>
<evidence type="ECO:0000256" key="2">
    <source>
        <dbReference type="SAM" id="Phobius"/>
    </source>
</evidence>